<dbReference type="AlphaFoldDB" id="A0A061R407"/>
<dbReference type="InterPro" id="IPR009057">
    <property type="entry name" value="Homeodomain-like_sf"/>
</dbReference>
<name>A0A061R407_9CHLO</name>
<gene>
    <name evidence="3" type="ORF">TSPGSL018_12989</name>
</gene>
<evidence type="ECO:0000259" key="2">
    <source>
        <dbReference type="PROSITE" id="PS50090"/>
    </source>
</evidence>
<feature type="compositionally biased region" description="Basic and acidic residues" evidence="1">
    <location>
        <begin position="48"/>
        <end position="57"/>
    </location>
</feature>
<organism evidence="3">
    <name type="scientific">Tetraselmis sp. GSL018</name>
    <dbReference type="NCBI Taxonomy" id="582737"/>
    <lineage>
        <taxon>Eukaryota</taxon>
        <taxon>Viridiplantae</taxon>
        <taxon>Chlorophyta</taxon>
        <taxon>core chlorophytes</taxon>
        <taxon>Chlorodendrophyceae</taxon>
        <taxon>Chlorodendrales</taxon>
        <taxon>Chlorodendraceae</taxon>
        <taxon>Tetraselmis</taxon>
    </lineage>
</organism>
<accession>A0A061R407</accession>
<reference evidence="3" key="1">
    <citation type="submission" date="2014-05" db="EMBL/GenBank/DDBJ databases">
        <title>The transcriptome of the halophilic microalga Tetraselmis sp. GSL018 isolated from the Great Salt Lake, Utah.</title>
        <authorList>
            <person name="Jinkerson R.E."/>
            <person name="D'Adamo S."/>
            <person name="Posewitz M.C."/>
        </authorList>
    </citation>
    <scope>NUCLEOTIDE SEQUENCE</scope>
    <source>
        <strain evidence="3">GSL018</strain>
    </source>
</reference>
<dbReference type="SUPFAM" id="SSF46689">
    <property type="entry name" value="Homeodomain-like"/>
    <property type="match status" value="1"/>
</dbReference>
<feature type="region of interest" description="Disordered" evidence="1">
    <location>
        <begin position="331"/>
        <end position="352"/>
    </location>
</feature>
<feature type="compositionally biased region" description="Basic and acidic residues" evidence="1">
    <location>
        <begin position="405"/>
        <end position="420"/>
    </location>
</feature>
<feature type="compositionally biased region" description="Acidic residues" evidence="1">
    <location>
        <begin position="333"/>
        <end position="351"/>
    </location>
</feature>
<sequence>MKPKPAPQATPKGRGRPPPPADEVIPETPMAEELPEARRQYVKNVVRRVQERGRGGDAVEGPPAHAHGAAAMGRPRRAAASAAEYNIQSQLKHGMLKPANDTLAACEEALRELKRSARAKLTRGAKSKSLKPGTKGEKARPAGSAAGKHRRAAAGKPLTAREMGLAARAPKMKRQGKPRAVGAAPAKPQPLPQPPTESSPPVPGEADAVSSHQKPERGSAACGTSDQDRNGEEWTTEEVAALNKAWFSTDPLHANFWAAVAAKVSGRSASECFNKFMDRHGASPVFRARKPRRYNAPIEASAAIVAGSRQRSSRAQTRKIVRHMRWKQRAEELNMDAEDPEARPEDEDEDGESQRFFEAMGRQERTDAYIEALLRRQRKAKTRACVPRVEPSSKVALEPGEEDADRQQISRLEEDIRKALEGGFSEDDTEQEEEDFYFSEDDDMAANASCKC</sequence>
<evidence type="ECO:0000313" key="3">
    <source>
        <dbReference type="EMBL" id="JAC66703.1"/>
    </source>
</evidence>
<feature type="domain" description="Myb-like" evidence="2">
    <location>
        <begin position="226"/>
        <end position="280"/>
    </location>
</feature>
<evidence type="ECO:0000256" key="1">
    <source>
        <dbReference type="SAM" id="MobiDB-lite"/>
    </source>
</evidence>
<proteinExistence type="predicted"/>
<feature type="compositionally biased region" description="Low complexity" evidence="1">
    <location>
        <begin position="61"/>
        <end position="78"/>
    </location>
</feature>
<feature type="compositionally biased region" description="Acidic residues" evidence="1">
    <location>
        <begin position="424"/>
        <end position="444"/>
    </location>
</feature>
<dbReference type="EMBL" id="GBEZ01019915">
    <property type="protein sequence ID" value="JAC66703.1"/>
    <property type="molecule type" value="Transcribed_RNA"/>
</dbReference>
<dbReference type="InterPro" id="IPR001005">
    <property type="entry name" value="SANT/Myb"/>
</dbReference>
<feature type="compositionally biased region" description="Pro residues" evidence="1">
    <location>
        <begin position="187"/>
        <end position="203"/>
    </location>
</feature>
<feature type="region of interest" description="Disordered" evidence="1">
    <location>
        <begin position="381"/>
        <end position="452"/>
    </location>
</feature>
<feature type="region of interest" description="Disordered" evidence="1">
    <location>
        <begin position="116"/>
        <end position="235"/>
    </location>
</feature>
<feature type="region of interest" description="Disordered" evidence="1">
    <location>
        <begin position="1"/>
        <end position="78"/>
    </location>
</feature>
<protein>
    <recommendedName>
        <fullName evidence="2">Myb-like domain-containing protein</fullName>
    </recommendedName>
</protein>
<feature type="compositionally biased region" description="Basic residues" evidence="1">
    <location>
        <begin position="116"/>
        <end position="129"/>
    </location>
</feature>
<dbReference type="Gene3D" id="1.10.10.60">
    <property type="entry name" value="Homeodomain-like"/>
    <property type="match status" value="1"/>
</dbReference>
<dbReference type="PROSITE" id="PS50090">
    <property type="entry name" value="MYB_LIKE"/>
    <property type="match status" value="1"/>
</dbReference>
<dbReference type="CDD" id="cd00167">
    <property type="entry name" value="SANT"/>
    <property type="match status" value="1"/>
</dbReference>